<dbReference type="AlphaFoldDB" id="A0A5E4PM35"/>
<keyword evidence="1" id="KW-0812">Transmembrane</keyword>
<accession>A0A5E4PM35</accession>
<proteinExistence type="predicted"/>
<sequence length="465" mass="52491">MSIYSEEEPVFEEEAELLVINPDKLPKEGDFVLVLFKVKSKNIYYIAKVIGEKSEETERAASRHVRTLQFVVVFGVPFGGICALGLRLRLRLVLGLRIRRQAKRPLQHAIHAVETVGGLHARHEQQSAERDLTFRHEVGPANNTRRLVHTIQWYAINDNKGVKRHSLGERRGGVLREAFVELVVLVRRHFGRFARPDRLVIVHQLPIPHSLLRFLYFFLFCRIFHLRVFVVIGGGGGVDRLLHVDGLGARGPQVDGEVNELRVLLDERADGVRLQVVGRLLLEMQRKMCAALQRVSPRVFGHAERAGVRRPYVLPVVVVLRHHRHSLRHQERRVEAHTELPDHEVSSARLRDGAQVVDEVVLCHADAGVDDVKQPLLGLGLDADAELRVALQHAASTRDDVGNVVYETLYIRVDDELHHAVDLGLEGIVLRALANLSLLRHAQLVGGNGFLLTQHGLRICKHHHS</sequence>
<reference evidence="2 3" key="1">
    <citation type="submission" date="2017-07" db="EMBL/GenBank/DDBJ databases">
        <authorList>
            <person name="Talla V."/>
            <person name="Backstrom N."/>
        </authorList>
    </citation>
    <scope>NUCLEOTIDE SEQUENCE [LARGE SCALE GENOMIC DNA]</scope>
</reference>
<organism evidence="2 3">
    <name type="scientific">Leptidea sinapis</name>
    <dbReference type="NCBI Taxonomy" id="189913"/>
    <lineage>
        <taxon>Eukaryota</taxon>
        <taxon>Metazoa</taxon>
        <taxon>Ecdysozoa</taxon>
        <taxon>Arthropoda</taxon>
        <taxon>Hexapoda</taxon>
        <taxon>Insecta</taxon>
        <taxon>Pterygota</taxon>
        <taxon>Neoptera</taxon>
        <taxon>Endopterygota</taxon>
        <taxon>Lepidoptera</taxon>
        <taxon>Glossata</taxon>
        <taxon>Ditrysia</taxon>
        <taxon>Papilionoidea</taxon>
        <taxon>Pieridae</taxon>
        <taxon>Dismorphiinae</taxon>
        <taxon>Leptidea</taxon>
    </lineage>
</organism>
<evidence type="ECO:0000256" key="1">
    <source>
        <dbReference type="SAM" id="Phobius"/>
    </source>
</evidence>
<evidence type="ECO:0000313" key="3">
    <source>
        <dbReference type="Proteomes" id="UP000324832"/>
    </source>
</evidence>
<protein>
    <submittedName>
        <fullName evidence="2">Uncharacterized protein</fullName>
    </submittedName>
</protein>
<gene>
    <name evidence="2" type="ORF">LSINAPIS_LOCUS748</name>
</gene>
<keyword evidence="3" id="KW-1185">Reference proteome</keyword>
<keyword evidence="1" id="KW-1133">Transmembrane helix</keyword>
<name>A0A5E4PM35_9NEOP</name>
<dbReference type="EMBL" id="FZQP02000063">
    <property type="protein sequence ID" value="VVC87037.1"/>
    <property type="molecule type" value="Genomic_DNA"/>
</dbReference>
<evidence type="ECO:0000313" key="2">
    <source>
        <dbReference type="EMBL" id="VVC87037.1"/>
    </source>
</evidence>
<dbReference type="Proteomes" id="UP000324832">
    <property type="component" value="Unassembled WGS sequence"/>
</dbReference>
<keyword evidence="1" id="KW-0472">Membrane</keyword>
<feature type="transmembrane region" description="Helical" evidence="1">
    <location>
        <begin position="68"/>
        <end position="90"/>
    </location>
</feature>